<name>A0A0A3Y2D0_BRAJP</name>
<dbReference type="AlphaFoldDB" id="A0A0A3Y2D0"/>
<organism evidence="2 3">
    <name type="scientific">Bradyrhizobium japonicum</name>
    <dbReference type="NCBI Taxonomy" id="375"/>
    <lineage>
        <taxon>Bacteria</taxon>
        <taxon>Pseudomonadati</taxon>
        <taxon>Pseudomonadota</taxon>
        <taxon>Alphaproteobacteria</taxon>
        <taxon>Hyphomicrobiales</taxon>
        <taxon>Nitrobacteraceae</taxon>
        <taxon>Bradyrhizobium</taxon>
    </lineage>
</organism>
<evidence type="ECO:0000313" key="2">
    <source>
        <dbReference type="EMBL" id="KGT79501.1"/>
    </source>
</evidence>
<dbReference type="EMBL" id="JRPN01000010">
    <property type="protein sequence ID" value="KGT79501.1"/>
    <property type="molecule type" value="Genomic_DNA"/>
</dbReference>
<accession>A0A0A3Y2D0</accession>
<evidence type="ECO:0000313" key="3">
    <source>
        <dbReference type="Proteomes" id="UP000030377"/>
    </source>
</evidence>
<evidence type="ECO:0000256" key="1">
    <source>
        <dbReference type="SAM" id="MobiDB-lite"/>
    </source>
</evidence>
<protein>
    <submittedName>
        <fullName evidence="2">Uncharacterized protein</fullName>
    </submittedName>
</protein>
<proteinExistence type="predicted"/>
<dbReference type="Proteomes" id="UP000030377">
    <property type="component" value="Unassembled WGS sequence"/>
</dbReference>
<feature type="region of interest" description="Disordered" evidence="1">
    <location>
        <begin position="102"/>
        <end position="124"/>
    </location>
</feature>
<reference evidence="2 3" key="1">
    <citation type="submission" date="2014-09" db="EMBL/GenBank/DDBJ databases">
        <title>Draft genome of Bradyrhizobium japonicum Is-34.</title>
        <authorList>
            <person name="Tsurumaru H."/>
            <person name="Yamakawa T."/>
            <person name="Hashimoto S."/>
            <person name="Okizaki K."/>
            <person name="Kanesaki Y."/>
            <person name="Yoshikawa H."/>
            <person name="Yajima S."/>
        </authorList>
    </citation>
    <scope>NUCLEOTIDE SEQUENCE [LARGE SCALE GENOMIC DNA]</scope>
    <source>
        <strain evidence="2 3">Is-34</strain>
    </source>
</reference>
<dbReference type="RefSeq" id="WP_041955225.1">
    <property type="nucleotide sequence ID" value="NZ_JRPN01000010.1"/>
</dbReference>
<gene>
    <name evidence="2" type="ORF">MA20_11415</name>
</gene>
<comment type="caution">
    <text evidence="2">The sequence shown here is derived from an EMBL/GenBank/DDBJ whole genome shotgun (WGS) entry which is preliminary data.</text>
</comment>
<sequence length="138" mass="15233">MAYTLTIFPEDGGVLPHKLEEATSDQAAITEARKIVEGRLGDRGADPFVVREDGKVFISRVRYQTALSWSGVTRPGSDRARSFWWRFGAWALGALRGNYAEGAGVRSQEKPQRSTSPTAAFPDTLKSVGTQIPRVFFQ</sequence>